<reference evidence="3" key="1">
    <citation type="submission" date="2016-11" db="UniProtKB">
        <authorList>
            <consortium name="WormBaseParasite"/>
        </authorList>
    </citation>
    <scope>IDENTIFICATION</scope>
</reference>
<dbReference type="PANTHER" id="PTHR21503">
    <property type="entry name" value="F-BOX-CONTAINING HYPOTHETICAL PROTEIN C.ELEGANS"/>
    <property type="match status" value="1"/>
</dbReference>
<dbReference type="PROSITE" id="PS50181">
    <property type="entry name" value="FBOX"/>
    <property type="match status" value="1"/>
</dbReference>
<dbReference type="PANTHER" id="PTHR21503:SF8">
    <property type="entry name" value="F-BOX ASSOCIATED DOMAIN-CONTAINING PROTEIN-RELATED"/>
    <property type="match status" value="1"/>
</dbReference>
<keyword evidence="2" id="KW-1185">Reference proteome</keyword>
<dbReference type="InterPro" id="IPR001810">
    <property type="entry name" value="F-box_dom"/>
</dbReference>
<sequence length="217" mass="24769">MTTPEFRCLQLPDVALREVLKNMDLTELLILSLCSQNANRVVKLNYNKSLKWTLWLCGYWSLPCIGFQCNGPLQNAIVVKEATEIVQIKSTEEHKSRDQQDEMLLMGFLSLTTPASSAEVIETKLDELVKVKVGEQKMSIAKGEDLFEVYCTDPKAGFNTILDYINDLFGDLPRIVSMNPSFLWFYESMRTRPIRTFISSKRTSEGNDVPLTEEEAR</sequence>
<dbReference type="AlphaFoldDB" id="A0A1I7TQ35"/>
<evidence type="ECO:0000313" key="3">
    <source>
        <dbReference type="WBParaSite" id="Csp11.Scaffold629.g10652.t1"/>
    </source>
</evidence>
<dbReference type="Proteomes" id="UP000095282">
    <property type="component" value="Unplaced"/>
</dbReference>
<name>A0A1I7TQ35_9PELO</name>
<proteinExistence type="predicted"/>
<feature type="domain" description="F-box" evidence="1">
    <location>
        <begin position="5"/>
        <end position="49"/>
    </location>
</feature>
<evidence type="ECO:0000313" key="2">
    <source>
        <dbReference type="Proteomes" id="UP000095282"/>
    </source>
</evidence>
<protein>
    <submittedName>
        <fullName evidence="3">F-box domain-containing protein</fullName>
    </submittedName>
</protein>
<dbReference type="Pfam" id="PF00646">
    <property type="entry name" value="F-box"/>
    <property type="match status" value="1"/>
</dbReference>
<dbReference type="WBParaSite" id="Csp11.Scaffold629.g10652.t1">
    <property type="protein sequence ID" value="Csp11.Scaffold629.g10652.t1"/>
    <property type="gene ID" value="Csp11.Scaffold629.g10652"/>
</dbReference>
<evidence type="ECO:0000259" key="1">
    <source>
        <dbReference type="PROSITE" id="PS50181"/>
    </source>
</evidence>
<organism evidence="2 3">
    <name type="scientific">Caenorhabditis tropicalis</name>
    <dbReference type="NCBI Taxonomy" id="1561998"/>
    <lineage>
        <taxon>Eukaryota</taxon>
        <taxon>Metazoa</taxon>
        <taxon>Ecdysozoa</taxon>
        <taxon>Nematoda</taxon>
        <taxon>Chromadorea</taxon>
        <taxon>Rhabditida</taxon>
        <taxon>Rhabditina</taxon>
        <taxon>Rhabditomorpha</taxon>
        <taxon>Rhabditoidea</taxon>
        <taxon>Rhabditidae</taxon>
        <taxon>Peloderinae</taxon>
        <taxon>Caenorhabditis</taxon>
    </lineage>
</organism>
<accession>A0A1I7TQ35</accession>